<dbReference type="InterPro" id="IPR004304">
    <property type="entry name" value="FmdA_AmdA"/>
</dbReference>
<organism evidence="1 2">
    <name type="scientific">Alkalicoccus urumqiensis</name>
    <name type="common">Bacillus urumqiensis</name>
    <dbReference type="NCBI Taxonomy" id="1548213"/>
    <lineage>
        <taxon>Bacteria</taxon>
        <taxon>Bacillati</taxon>
        <taxon>Bacillota</taxon>
        <taxon>Bacilli</taxon>
        <taxon>Bacillales</taxon>
        <taxon>Bacillaceae</taxon>
        <taxon>Alkalicoccus</taxon>
    </lineage>
</organism>
<dbReference type="AlphaFoldDB" id="A0A2P6MK17"/>
<accession>A0A2P6MK17</accession>
<dbReference type="RefSeq" id="WP_105958272.1">
    <property type="nucleotide sequence ID" value="NZ_PVNS01000003.1"/>
</dbReference>
<dbReference type="PANTHER" id="PTHR31891:SF1">
    <property type="entry name" value="FORMAMIDASE C869.04-RELATED"/>
    <property type="match status" value="1"/>
</dbReference>
<comment type="caution">
    <text evidence="1">The sequence shown here is derived from an EMBL/GenBank/DDBJ whole genome shotgun (WGS) entry which is preliminary data.</text>
</comment>
<dbReference type="EMBL" id="PVNS01000003">
    <property type="protein sequence ID" value="PRO66636.1"/>
    <property type="molecule type" value="Genomic_DNA"/>
</dbReference>
<name>A0A2P6MK17_ALKUR</name>
<proteinExistence type="predicted"/>
<dbReference type="Proteomes" id="UP000243650">
    <property type="component" value="Unassembled WGS sequence"/>
</dbReference>
<dbReference type="Gene3D" id="3.10.28.20">
    <property type="entry name" value="Acetamidase/Formamidase-like domains"/>
    <property type="match status" value="1"/>
</dbReference>
<sequence>MGYTIHKHHHHFTWDNAREPVHEIDPGEKLLFEVMDSSAGQLSYQSTEDDVRSVDFARVNPVNGPIYVKGAAPGDTLEVEILGFGPQSWGWTAVIPGFGLLADEYPDPYLKTWDLSGGRAQFADGIEVPIAPFPGTIGTAPPEPGSHSIVPPGKHGGNMDIRHLTRGTKLYLPVWNEGALFSVGDTHAAQGDGEVCGTAIEAPMDIELKFHLHKGKQIAEPQFETPGPLFHGQEDKGWFVTTGYGKDPVEAMKSAVRYMIDHLSTTYGLKPVEAYALTSVAVDLKLSEVVDMPHYLVTAYLPKSIMT</sequence>
<evidence type="ECO:0000313" key="1">
    <source>
        <dbReference type="EMBL" id="PRO66636.1"/>
    </source>
</evidence>
<evidence type="ECO:0000313" key="2">
    <source>
        <dbReference type="Proteomes" id="UP000243650"/>
    </source>
</evidence>
<keyword evidence="2" id="KW-1185">Reference proteome</keyword>
<protein>
    <submittedName>
        <fullName evidence="1">Acetamidase</fullName>
    </submittedName>
</protein>
<dbReference type="Pfam" id="PF03069">
    <property type="entry name" value="FmdA_AmdA"/>
    <property type="match status" value="2"/>
</dbReference>
<dbReference type="SUPFAM" id="SSF141130">
    <property type="entry name" value="Acetamidase/Formamidase-like"/>
    <property type="match status" value="1"/>
</dbReference>
<dbReference type="GO" id="GO:0016811">
    <property type="term" value="F:hydrolase activity, acting on carbon-nitrogen (but not peptide) bonds, in linear amides"/>
    <property type="evidence" value="ECO:0007669"/>
    <property type="project" value="InterPro"/>
</dbReference>
<dbReference type="Gene3D" id="2.60.120.580">
    <property type="entry name" value="Acetamidase/Formamidase-like domains"/>
    <property type="match status" value="2"/>
</dbReference>
<dbReference type="OrthoDB" id="9811740at2"/>
<dbReference type="PANTHER" id="PTHR31891">
    <property type="entry name" value="FORMAMIDASE C869.04-RELATED"/>
    <property type="match status" value="1"/>
</dbReference>
<gene>
    <name evidence="1" type="ORF">C6I21_04650</name>
</gene>
<reference evidence="1 2" key="1">
    <citation type="submission" date="2018-03" db="EMBL/GenBank/DDBJ databases">
        <title>Bacillus urumqiensis sp. nov., a moderately haloalkaliphilic bacterium isolated from a salt lake.</title>
        <authorList>
            <person name="Zhao B."/>
            <person name="Liao Z."/>
        </authorList>
    </citation>
    <scope>NUCLEOTIDE SEQUENCE [LARGE SCALE GENOMIC DNA]</scope>
    <source>
        <strain evidence="1 2">BZ-SZ-XJ18</strain>
    </source>
</reference>